<sequence>MTKIAKNSHFLNNIVFLNKKYSDMLQIQGFVFNFASENTYIIYNENKNAWLIDPGNMNAQETQAIDNFITEKGLKIQKILLTHAHIDHVFGLQWAFDTFKVPVNMHQEDQEVLDMLQASGVRFGMKIDPVKVEIEYIKEGEELDLDGEKFKIYHVPGHSPGSVVYHNENQKFMISGDVLFEGSIGRTDLYKGNYDQLIEGIRTKLFILDNDTQVFSGHGNPTSIGFEKQYNPFLK</sequence>
<dbReference type="Gene3D" id="3.60.15.10">
    <property type="entry name" value="Ribonuclease Z/Hydroxyacylglutathione hydrolase-like"/>
    <property type="match status" value="1"/>
</dbReference>
<organism evidence="6 7">
    <name type="scientific">Chryseobacterium gleum ATCC 35910</name>
    <dbReference type="NCBI Taxonomy" id="525257"/>
    <lineage>
        <taxon>Bacteria</taxon>
        <taxon>Pseudomonadati</taxon>
        <taxon>Bacteroidota</taxon>
        <taxon>Flavobacteriia</taxon>
        <taxon>Flavobacteriales</taxon>
        <taxon>Weeksellaceae</taxon>
        <taxon>Chryseobacterium group</taxon>
        <taxon>Chryseobacterium</taxon>
    </lineage>
</organism>
<keyword evidence="7" id="KW-1185">Reference proteome</keyword>
<keyword evidence="3" id="KW-0378">Hydrolase</keyword>
<gene>
    <name evidence="6" type="ORF">HMPREF0204_11938</name>
</gene>
<dbReference type="InterPro" id="IPR051453">
    <property type="entry name" value="MBL_Glyoxalase_II"/>
</dbReference>
<evidence type="ECO:0000259" key="5">
    <source>
        <dbReference type="SMART" id="SM00849"/>
    </source>
</evidence>
<dbReference type="SUPFAM" id="SSF56281">
    <property type="entry name" value="Metallo-hydrolase/oxidoreductase"/>
    <property type="match status" value="1"/>
</dbReference>
<comment type="cofactor">
    <cofactor evidence="1">
        <name>Zn(2+)</name>
        <dbReference type="ChEBI" id="CHEBI:29105"/>
    </cofactor>
</comment>
<evidence type="ECO:0000256" key="2">
    <source>
        <dbReference type="ARBA" id="ARBA00022723"/>
    </source>
</evidence>
<keyword evidence="2" id="KW-0479">Metal-binding</keyword>
<dbReference type="EMBL" id="ACKQ02000006">
    <property type="protein sequence ID" value="EFK36491.1"/>
    <property type="molecule type" value="Genomic_DNA"/>
</dbReference>
<comment type="caution">
    <text evidence="6">The sequence shown here is derived from an EMBL/GenBank/DDBJ whole genome shotgun (WGS) entry which is preliminary data.</text>
</comment>
<reference evidence="6" key="1">
    <citation type="submission" date="2010-06" db="EMBL/GenBank/DDBJ databases">
        <authorList>
            <person name="Muzny D."/>
            <person name="Qin X."/>
            <person name="Buhay C."/>
            <person name="Dugan-Rocha S."/>
            <person name="Ding Y."/>
            <person name="Chen G."/>
            <person name="Hawes A."/>
            <person name="Holder M."/>
            <person name="Jhangiani S."/>
            <person name="Johnson A."/>
            <person name="Khan Z."/>
            <person name="Li Z."/>
            <person name="Liu W."/>
            <person name="Liu X."/>
            <person name="Perez L."/>
            <person name="Shen H."/>
            <person name="Wang Q."/>
            <person name="Watt J."/>
            <person name="Xi L."/>
            <person name="Xin Y."/>
            <person name="Zhou J."/>
            <person name="Deng J."/>
            <person name="Jiang H."/>
            <person name="Liu Y."/>
            <person name="Qu J."/>
            <person name="Song X.-Z."/>
            <person name="Zhang L."/>
            <person name="Villasana D."/>
            <person name="Johnson A."/>
            <person name="Liu J."/>
            <person name="Liyanage D."/>
            <person name="Lorensuhewa L."/>
            <person name="Robinson T."/>
            <person name="Song A."/>
            <person name="Song B.-B."/>
            <person name="Dinh H."/>
            <person name="Thornton R."/>
            <person name="Coyle M."/>
            <person name="Francisco L."/>
            <person name="Jackson L."/>
            <person name="Javaid M."/>
            <person name="Korchina V."/>
            <person name="Kovar C."/>
            <person name="Mata R."/>
            <person name="Mathew T."/>
            <person name="Ngo R."/>
            <person name="Nguyen L."/>
            <person name="Nguyen N."/>
            <person name="Okwuonu G."/>
            <person name="Ongeri F."/>
            <person name="Pham C."/>
            <person name="Simmons D."/>
            <person name="Wilczek-Boney K."/>
            <person name="Hale W."/>
            <person name="Jakkamsetti A."/>
            <person name="Pham P."/>
            <person name="Ruth R."/>
            <person name="San Lucas F."/>
            <person name="Warren J."/>
            <person name="Zhang J."/>
            <person name="Zhao Z."/>
            <person name="Zhou C."/>
            <person name="Zhu D."/>
            <person name="Lee S."/>
            <person name="Bess C."/>
            <person name="Blankenburg K."/>
            <person name="Forbes L."/>
            <person name="Fu Q."/>
            <person name="Gubbala S."/>
            <person name="Hirani K."/>
            <person name="Jayaseelan J.C."/>
            <person name="Lara F."/>
            <person name="Munidasa M."/>
            <person name="Palculict T."/>
            <person name="Patil S."/>
            <person name="Pu L.-L."/>
            <person name="Saada N."/>
            <person name="Tang L."/>
            <person name="Weissenberger G."/>
            <person name="Zhu Y."/>
            <person name="Hemphill L."/>
            <person name="Shang Y."/>
            <person name="Youmans B."/>
            <person name="Ayvaz T."/>
            <person name="Ross M."/>
            <person name="Santibanez J."/>
            <person name="Aqrawi P."/>
            <person name="Gross S."/>
            <person name="Joshi V."/>
            <person name="Fowler G."/>
            <person name="Nazareth L."/>
            <person name="Reid J."/>
            <person name="Worley K."/>
            <person name="Petrosino J."/>
            <person name="Highlander S."/>
            <person name="Gibbs R."/>
        </authorList>
    </citation>
    <scope>NUCLEOTIDE SEQUENCE [LARGE SCALE GENOMIC DNA]</scope>
    <source>
        <strain evidence="6">ATCC 35910</strain>
    </source>
</reference>
<dbReference type="Pfam" id="PF00753">
    <property type="entry name" value="Lactamase_B"/>
    <property type="match status" value="1"/>
</dbReference>
<feature type="domain" description="Metallo-beta-lactamase" evidence="5">
    <location>
        <begin position="36"/>
        <end position="218"/>
    </location>
</feature>
<dbReference type="PANTHER" id="PTHR46233:SF3">
    <property type="entry name" value="HYDROXYACYLGLUTATHIONE HYDROLASE GLOC"/>
    <property type="match status" value="1"/>
</dbReference>
<dbReference type="InterPro" id="IPR001279">
    <property type="entry name" value="Metallo-B-lactamas"/>
</dbReference>
<evidence type="ECO:0000313" key="7">
    <source>
        <dbReference type="Proteomes" id="UP000002969"/>
    </source>
</evidence>
<evidence type="ECO:0000256" key="4">
    <source>
        <dbReference type="ARBA" id="ARBA00022833"/>
    </source>
</evidence>
<evidence type="ECO:0000256" key="1">
    <source>
        <dbReference type="ARBA" id="ARBA00001947"/>
    </source>
</evidence>
<dbReference type="SMART" id="SM00849">
    <property type="entry name" value="Lactamase_B"/>
    <property type="match status" value="1"/>
</dbReference>
<keyword evidence="4" id="KW-0862">Zinc</keyword>
<accession>A0ABN0ATL5</accession>
<evidence type="ECO:0000313" key="6">
    <source>
        <dbReference type="EMBL" id="EFK36491.1"/>
    </source>
</evidence>
<evidence type="ECO:0000256" key="3">
    <source>
        <dbReference type="ARBA" id="ARBA00022801"/>
    </source>
</evidence>
<protein>
    <submittedName>
        <fullName evidence="6">Metallo-beta-lactamase domain protein</fullName>
    </submittedName>
</protein>
<dbReference type="CDD" id="cd06262">
    <property type="entry name" value="metallo-hydrolase-like_MBL-fold"/>
    <property type="match status" value="1"/>
</dbReference>
<dbReference type="Proteomes" id="UP000002969">
    <property type="component" value="Unassembled WGS sequence"/>
</dbReference>
<proteinExistence type="predicted"/>
<name>A0ABN0ATL5_CHRGE</name>
<dbReference type="PANTHER" id="PTHR46233">
    <property type="entry name" value="HYDROXYACYLGLUTATHIONE HYDROLASE GLOC"/>
    <property type="match status" value="1"/>
</dbReference>
<dbReference type="InterPro" id="IPR036866">
    <property type="entry name" value="RibonucZ/Hydroxyglut_hydro"/>
</dbReference>